<evidence type="ECO:0000313" key="2">
    <source>
        <dbReference type="Proteomes" id="UP001203136"/>
    </source>
</evidence>
<dbReference type="RefSeq" id="WP_003498463.1">
    <property type="nucleotide sequence ID" value="NZ_BAABZD010000018.1"/>
</dbReference>
<reference evidence="1" key="1">
    <citation type="journal article" date="2022" name="Cell Host Microbe">
        <title>Colonization of the live biotherapeutic product VE303 and modulation of the microbiota and metabolites in healthy volunteers.</title>
        <authorList>
            <person name="Dsouza M."/>
            <person name="Menon R."/>
            <person name="Crossette E."/>
            <person name="Bhattarai S.K."/>
            <person name="Schneider J."/>
            <person name="Kim Y.G."/>
            <person name="Reddy S."/>
            <person name="Caballero S."/>
            <person name="Felix C."/>
            <person name="Cornacchione L."/>
            <person name="Hendrickson J."/>
            <person name="Watson A.R."/>
            <person name="Minot S.S."/>
            <person name="Greenfield N."/>
            <person name="Schopf L."/>
            <person name="Szabady R."/>
            <person name="Patarroyo J."/>
            <person name="Smith W."/>
            <person name="Harrison P."/>
            <person name="Kuijper E.J."/>
            <person name="Kelly C.P."/>
            <person name="Olle B."/>
            <person name="Bobilev D."/>
            <person name="Silber J.L."/>
            <person name="Bucci V."/>
            <person name="Roberts B."/>
            <person name="Faith J."/>
            <person name="Norman J.M."/>
        </authorList>
    </citation>
    <scope>NUCLEOTIDE SEQUENCE</scope>
    <source>
        <strain evidence="1">VE303-04</strain>
    </source>
</reference>
<dbReference type="PANTHER" id="PTHR10151:SF120">
    <property type="entry name" value="BIS(5'-ADENOSYL)-TRIPHOSPHATASE"/>
    <property type="match status" value="1"/>
</dbReference>
<accession>A0AAW5F281</accession>
<proteinExistence type="predicted"/>
<dbReference type="InterPro" id="IPR017850">
    <property type="entry name" value="Alkaline_phosphatase_core_sf"/>
</dbReference>
<dbReference type="EMBL" id="JAINVB010000001">
    <property type="protein sequence ID" value="MCK0086396.1"/>
    <property type="molecule type" value="Genomic_DNA"/>
</dbReference>
<dbReference type="SUPFAM" id="SSF53649">
    <property type="entry name" value="Alkaline phosphatase-like"/>
    <property type="match status" value="1"/>
</dbReference>
<dbReference type="CDD" id="cd16018">
    <property type="entry name" value="Enpp"/>
    <property type="match status" value="1"/>
</dbReference>
<dbReference type="AlphaFoldDB" id="A0AAW5F281"/>
<dbReference type="Proteomes" id="UP001203136">
    <property type="component" value="Unassembled WGS sequence"/>
</dbReference>
<comment type="caution">
    <text evidence="1">The sequence shown here is derived from an EMBL/GenBank/DDBJ whole genome shotgun (WGS) entry which is preliminary data.</text>
</comment>
<dbReference type="InterPro" id="IPR002591">
    <property type="entry name" value="Phosphodiest/P_Trfase"/>
</dbReference>
<dbReference type="Gene3D" id="3.40.720.10">
    <property type="entry name" value="Alkaline Phosphatase, subunit A"/>
    <property type="match status" value="1"/>
</dbReference>
<name>A0AAW5F281_CLOSY</name>
<dbReference type="Pfam" id="PF01663">
    <property type="entry name" value="Phosphodiest"/>
    <property type="match status" value="1"/>
</dbReference>
<organism evidence="1 2">
    <name type="scientific">Clostridium symbiosum</name>
    <name type="common">Bacteroides symbiosus</name>
    <dbReference type="NCBI Taxonomy" id="1512"/>
    <lineage>
        <taxon>Bacteria</taxon>
        <taxon>Bacillati</taxon>
        <taxon>Bacillota</taxon>
        <taxon>Clostridia</taxon>
        <taxon>Lachnospirales</taxon>
        <taxon>Lachnospiraceae</taxon>
        <taxon>Otoolea</taxon>
    </lineage>
</organism>
<dbReference type="GO" id="GO:0016787">
    <property type="term" value="F:hydrolase activity"/>
    <property type="evidence" value="ECO:0007669"/>
    <property type="project" value="UniProtKB-ARBA"/>
</dbReference>
<gene>
    <name evidence="1" type="ORF">K5I21_11055</name>
</gene>
<evidence type="ECO:0000313" key="1">
    <source>
        <dbReference type="EMBL" id="MCK0086396.1"/>
    </source>
</evidence>
<sequence>MSRLVVMCVDALFTTDLEDAARMEGFAAIMDHAGIYKNIECVYPTLTYPCHATIMSGCWPDRHGICHNEKLDPKTNNREWYWNYKDLTVKTIFDYAKENNLTTAAFEWPVTAGADIDYMIPEMWTYDHTPDMREVLLPNSSPAMKEIYEKNCHIMNWKENPRFDSFQVQCAVDIIHRYKPDVLFMHQSHLDHTRHVYGLHAPEVQEALRLHDGWIRQVIEALKEEELFEDTTFIILGDHGHLQVDYNICPNVLLAREGIVRTDGAGNIREWDAYIQSCGISAQVYIKKQEAEGIVLRLLGDLKDLGYVRDIFTKEEVKEKFHLDGEFSYMIEAAPNYAFGNAACGDLLAGTDTTDYKYSVATHGHLPARGDKPCFIVRGAGVPEGVFEGARLVDEAPTMMKILGLSYGEGEMDGAPLF</sequence>
<dbReference type="PANTHER" id="PTHR10151">
    <property type="entry name" value="ECTONUCLEOTIDE PYROPHOSPHATASE/PHOSPHODIESTERASE"/>
    <property type="match status" value="1"/>
</dbReference>
<protein>
    <submittedName>
        <fullName evidence="1">Ectonucleotide pyrophosphatase/phosphodiesterase</fullName>
    </submittedName>
</protein>